<keyword evidence="5 8" id="KW-0460">Magnesium</keyword>
<evidence type="ECO:0000256" key="3">
    <source>
        <dbReference type="ARBA" id="ARBA00022723"/>
    </source>
</evidence>
<keyword evidence="4 8" id="KW-0547">Nucleotide-binding</keyword>
<comment type="subcellular location">
    <subcellularLocation>
        <location evidence="8">Cytoplasm</location>
    </subcellularLocation>
</comment>
<organism evidence="11 12">
    <name type="scientific">Congregibacter variabilis</name>
    <dbReference type="NCBI Taxonomy" id="3081200"/>
    <lineage>
        <taxon>Bacteria</taxon>
        <taxon>Pseudomonadati</taxon>
        <taxon>Pseudomonadota</taxon>
        <taxon>Gammaproteobacteria</taxon>
        <taxon>Cellvibrionales</taxon>
        <taxon>Halieaceae</taxon>
        <taxon>Congregibacter</taxon>
    </lineage>
</organism>
<comment type="catalytic activity">
    <reaction evidence="8">
        <text>Mo-molybdopterin + GTP + H(+) = Mo-molybdopterin guanine dinucleotide + diphosphate</text>
        <dbReference type="Rhea" id="RHEA:34243"/>
        <dbReference type="ChEBI" id="CHEBI:15378"/>
        <dbReference type="ChEBI" id="CHEBI:33019"/>
        <dbReference type="ChEBI" id="CHEBI:37565"/>
        <dbReference type="ChEBI" id="CHEBI:71302"/>
        <dbReference type="ChEBI" id="CHEBI:71310"/>
        <dbReference type="EC" id="2.7.7.77"/>
    </reaction>
</comment>
<sequence length="231" mass="25026">MVSDDYPTQSLSRDKISPRGKDQRDNFGTVGLVLCGGAGRRMAGRDKGLMDIHGRPSVAWALALLQPLSDSCFISANRNQKRYAQLGMGEVIGDLRPGFQGPLAGLEAIVPALEATSGAERLLLLPCDLPMLSADVPRRLLEELDARLDTDIIYARTDSQSHYLCAALRTRVLGTLGEQLDQGNRAVHRWYAQCSSAALEFSGELAKGFVNMNRAEDLGLQPGLSAKDSEV</sequence>
<gene>
    <name evidence="8" type="primary">mobA</name>
    <name evidence="11" type="ORF">R0135_01855</name>
</gene>
<feature type="region of interest" description="Disordered" evidence="9">
    <location>
        <begin position="1"/>
        <end position="24"/>
    </location>
</feature>
<keyword evidence="2 8" id="KW-0808">Transferase</keyword>
<evidence type="ECO:0000256" key="4">
    <source>
        <dbReference type="ARBA" id="ARBA00022741"/>
    </source>
</evidence>
<keyword evidence="3 8" id="KW-0479">Metal-binding</keyword>
<feature type="binding site" evidence="8">
    <location>
        <position position="128"/>
    </location>
    <ligand>
        <name>Mg(2+)</name>
        <dbReference type="ChEBI" id="CHEBI:18420"/>
    </ligand>
</feature>
<dbReference type="Pfam" id="PF12804">
    <property type="entry name" value="NTP_transf_3"/>
    <property type="match status" value="1"/>
</dbReference>
<dbReference type="CDD" id="cd02503">
    <property type="entry name" value="MobA"/>
    <property type="match status" value="1"/>
</dbReference>
<dbReference type="EC" id="2.7.7.77" evidence="8"/>
<dbReference type="EMBL" id="CP136864">
    <property type="protein sequence ID" value="WOJ93927.1"/>
    <property type="molecule type" value="Genomic_DNA"/>
</dbReference>
<keyword evidence="6 8" id="KW-0342">GTP-binding</keyword>
<evidence type="ECO:0000256" key="1">
    <source>
        <dbReference type="ARBA" id="ARBA00022490"/>
    </source>
</evidence>
<protein>
    <recommendedName>
        <fullName evidence="8">Molybdenum cofactor guanylyltransferase</fullName>
        <shortName evidence="8">MoCo guanylyltransferase</shortName>
        <ecNumber evidence="8">2.7.7.77</ecNumber>
    </recommendedName>
    <alternativeName>
        <fullName evidence="8">GTP:molybdopterin guanylyltransferase</fullName>
    </alternativeName>
    <alternativeName>
        <fullName evidence="8">Mo-MPT guanylyltransferase</fullName>
    </alternativeName>
    <alternativeName>
        <fullName evidence="8">Molybdopterin guanylyltransferase</fullName>
    </alternativeName>
    <alternativeName>
        <fullName evidence="8">Molybdopterin-guanine dinucleotide synthase</fullName>
        <shortName evidence="8">MGD synthase</shortName>
    </alternativeName>
</protein>
<evidence type="ECO:0000256" key="9">
    <source>
        <dbReference type="SAM" id="MobiDB-lite"/>
    </source>
</evidence>
<feature type="compositionally biased region" description="Basic and acidic residues" evidence="9">
    <location>
        <begin position="12"/>
        <end position="24"/>
    </location>
</feature>
<comment type="caution">
    <text evidence="8">Lacks conserved residue(s) required for the propagation of feature annotation.</text>
</comment>
<dbReference type="PANTHER" id="PTHR19136">
    <property type="entry name" value="MOLYBDENUM COFACTOR GUANYLYLTRANSFERASE"/>
    <property type="match status" value="1"/>
</dbReference>
<dbReference type="InterPro" id="IPR025877">
    <property type="entry name" value="MobA-like_NTP_Trfase"/>
</dbReference>
<comment type="function">
    <text evidence="8">Transfers a GMP moiety from GTP to Mo-molybdopterin (Mo-MPT) cofactor (Moco or molybdenum cofactor) to form Mo-molybdopterin guanine dinucleotide (Mo-MGD) cofactor.</text>
</comment>
<evidence type="ECO:0000256" key="2">
    <source>
        <dbReference type="ARBA" id="ARBA00022679"/>
    </source>
</evidence>
<dbReference type="GO" id="GO:0061603">
    <property type="term" value="F:molybdenum cofactor guanylyltransferase activity"/>
    <property type="evidence" value="ECO:0007669"/>
    <property type="project" value="UniProtKB-EC"/>
</dbReference>
<keyword evidence="7 8" id="KW-0501">Molybdenum cofactor biosynthesis</keyword>
<dbReference type="InterPro" id="IPR013482">
    <property type="entry name" value="Molybde_CF_guanTrfase"/>
</dbReference>
<proteinExistence type="inferred from homology"/>
<dbReference type="SUPFAM" id="SSF53448">
    <property type="entry name" value="Nucleotide-diphospho-sugar transferases"/>
    <property type="match status" value="1"/>
</dbReference>
<evidence type="ECO:0000256" key="6">
    <source>
        <dbReference type="ARBA" id="ARBA00023134"/>
    </source>
</evidence>
<feature type="compositionally biased region" description="Polar residues" evidence="9">
    <location>
        <begin position="1"/>
        <end position="11"/>
    </location>
</feature>
<feature type="binding site" evidence="8">
    <location>
        <begin position="34"/>
        <end position="36"/>
    </location>
    <ligand>
        <name>GTP</name>
        <dbReference type="ChEBI" id="CHEBI:37565"/>
    </ligand>
</feature>
<reference evidence="11 12" key="1">
    <citation type="submission" date="2023-10" db="EMBL/GenBank/DDBJ databases">
        <title>Two novel species belonging to the OM43/NOR5 clade.</title>
        <authorList>
            <person name="Park M."/>
        </authorList>
    </citation>
    <scope>NUCLEOTIDE SEQUENCE [LARGE SCALE GENOMIC DNA]</scope>
    <source>
        <strain evidence="11 12">IMCC43200</strain>
    </source>
</reference>
<keyword evidence="12" id="KW-1185">Reference proteome</keyword>
<evidence type="ECO:0000259" key="10">
    <source>
        <dbReference type="Pfam" id="PF12804"/>
    </source>
</evidence>
<evidence type="ECO:0000313" key="11">
    <source>
        <dbReference type="EMBL" id="WOJ93927.1"/>
    </source>
</evidence>
<comment type="domain">
    <text evidence="8">The N-terminal domain determines nucleotide recognition and specific binding, while the C-terminal domain determines the specific binding to the target protein.</text>
</comment>
<keyword evidence="1 8" id="KW-0963">Cytoplasm</keyword>
<evidence type="ECO:0000313" key="12">
    <source>
        <dbReference type="Proteomes" id="UP001626537"/>
    </source>
</evidence>
<dbReference type="Gene3D" id="3.90.550.10">
    <property type="entry name" value="Spore Coat Polysaccharide Biosynthesis Protein SpsA, Chain A"/>
    <property type="match status" value="1"/>
</dbReference>
<dbReference type="PANTHER" id="PTHR19136:SF81">
    <property type="entry name" value="MOLYBDENUM COFACTOR GUANYLYLTRANSFERASE"/>
    <property type="match status" value="1"/>
</dbReference>
<dbReference type="RefSeq" id="WP_407348567.1">
    <property type="nucleotide sequence ID" value="NZ_CP136864.1"/>
</dbReference>
<keyword evidence="11" id="KW-0548">Nucleotidyltransferase</keyword>
<feature type="binding site" evidence="8">
    <location>
        <position position="128"/>
    </location>
    <ligand>
        <name>GTP</name>
        <dbReference type="ChEBI" id="CHEBI:37565"/>
    </ligand>
</feature>
<comment type="cofactor">
    <cofactor evidence="8">
        <name>Mg(2+)</name>
        <dbReference type="ChEBI" id="CHEBI:18420"/>
    </cofactor>
</comment>
<name>A0ABZ0I365_9GAMM</name>
<dbReference type="Proteomes" id="UP001626537">
    <property type="component" value="Chromosome"/>
</dbReference>
<feature type="binding site" evidence="8">
    <location>
        <position position="47"/>
    </location>
    <ligand>
        <name>GTP</name>
        <dbReference type="ChEBI" id="CHEBI:37565"/>
    </ligand>
</feature>
<accession>A0ABZ0I365</accession>
<comment type="subunit">
    <text evidence="8">Monomer.</text>
</comment>
<comment type="similarity">
    <text evidence="8">Belongs to the MobA family.</text>
</comment>
<evidence type="ECO:0000256" key="8">
    <source>
        <dbReference type="HAMAP-Rule" id="MF_00316"/>
    </source>
</evidence>
<evidence type="ECO:0000256" key="7">
    <source>
        <dbReference type="ARBA" id="ARBA00023150"/>
    </source>
</evidence>
<evidence type="ECO:0000256" key="5">
    <source>
        <dbReference type="ARBA" id="ARBA00022842"/>
    </source>
</evidence>
<dbReference type="InterPro" id="IPR029044">
    <property type="entry name" value="Nucleotide-diphossugar_trans"/>
</dbReference>
<dbReference type="HAMAP" id="MF_00316">
    <property type="entry name" value="MobA"/>
    <property type="match status" value="1"/>
</dbReference>
<feature type="domain" description="MobA-like NTP transferase" evidence="10">
    <location>
        <begin position="31"/>
        <end position="191"/>
    </location>
</feature>
<feature type="binding site" evidence="8">
    <location>
        <position position="94"/>
    </location>
    <ligand>
        <name>GTP</name>
        <dbReference type="ChEBI" id="CHEBI:37565"/>
    </ligand>
</feature>